<proteinExistence type="predicted"/>
<dbReference type="Proteomes" id="UP000595374">
    <property type="component" value="Chromosome"/>
</dbReference>
<feature type="transmembrane region" description="Helical" evidence="1">
    <location>
        <begin position="29"/>
        <end position="48"/>
    </location>
</feature>
<feature type="transmembrane region" description="Helical" evidence="1">
    <location>
        <begin position="427"/>
        <end position="447"/>
    </location>
</feature>
<evidence type="ECO:0008006" key="4">
    <source>
        <dbReference type="Google" id="ProtNLM"/>
    </source>
</evidence>
<gene>
    <name evidence="2" type="ORF">I6H47_16940</name>
</gene>
<feature type="transmembrane region" description="Helical" evidence="1">
    <location>
        <begin position="147"/>
        <end position="163"/>
    </location>
</feature>
<feature type="transmembrane region" description="Helical" evidence="1">
    <location>
        <begin position="493"/>
        <end position="514"/>
    </location>
</feature>
<feature type="transmembrane region" description="Helical" evidence="1">
    <location>
        <begin position="256"/>
        <end position="279"/>
    </location>
</feature>
<name>A0A7T4DJ25_9MICO</name>
<keyword evidence="1" id="KW-1133">Transmembrane helix</keyword>
<feature type="transmembrane region" description="Helical" evidence="1">
    <location>
        <begin position="93"/>
        <end position="114"/>
    </location>
</feature>
<keyword evidence="1" id="KW-0472">Membrane</keyword>
<evidence type="ECO:0000256" key="1">
    <source>
        <dbReference type="SAM" id="Phobius"/>
    </source>
</evidence>
<protein>
    <recommendedName>
        <fullName evidence="4">Glycosyltransferase RgtA/B/C/D-like domain-containing protein</fullName>
    </recommendedName>
</protein>
<feature type="transmembrane region" description="Helical" evidence="1">
    <location>
        <begin position="121"/>
        <end position="141"/>
    </location>
</feature>
<dbReference type="RefSeq" id="WP_198499461.1">
    <property type="nucleotide sequence ID" value="NZ_CP065989.1"/>
</dbReference>
<accession>A0A7T4DJ25</accession>
<dbReference type="AlphaFoldDB" id="A0A7T4DJ25"/>
<dbReference type="EMBL" id="CP065989">
    <property type="protein sequence ID" value="QQB14393.1"/>
    <property type="molecule type" value="Genomic_DNA"/>
</dbReference>
<reference evidence="2 3" key="1">
    <citation type="submission" date="2020-12" db="EMBL/GenBank/DDBJ databases">
        <title>FDA dAtabase for Regulatory Grade micrObial Sequences (FDA-ARGOS): Supporting development and validation of Infectious Disease Dx tests.</title>
        <authorList>
            <person name="Sproer C."/>
            <person name="Gronow S."/>
            <person name="Severitt S."/>
            <person name="Schroder I."/>
            <person name="Tallon L."/>
            <person name="Sadzewicz L."/>
            <person name="Zhao X."/>
            <person name="Boylan J."/>
            <person name="Ott S."/>
            <person name="Bowen H."/>
            <person name="Vavikolanu K."/>
            <person name="Mehta A."/>
            <person name="Aluvathingal J."/>
            <person name="Nadendla S."/>
            <person name="Lowell S."/>
            <person name="Myers T."/>
            <person name="Yan Y."/>
            <person name="Sichtig H."/>
        </authorList>
    </citation>
    <scope>NUCLEOTIDE SEQUENCE [LARGE SCALE GENOMIC DNA]</scope>
    <source>
        <strain evidence="2 3">FDAARGOS_990</strain>
    </source>
</reference>
<evidence type="ECO:0000313" key="3">
    <source>
        <dbReference type="Proteomes" id="UP000595374"/>
    </source>
</evidence>
<evidence type="ECO:0000313" key="2">
    <source>
        <dbReference type="EMBL" id="QQB14393.1"/>
    </source>
</evidence>
<feature type="transmembrane region" description="Helical" evidence="1">
    <location>
        <begin position="191"/>
        <end position="209"/>
    </location>
</feature>
<feature type="transmembrane region" description="Helical" evidence="1">
    <location>
        <begin position="170"/>
        <end position="185"/>
    </location>
</feature>
<feature type="transmembrane region" description="Helical" evidence="1">
    <location>
        <begin position="459"/>
        <end position="481"/>
    </location>
</feature>
<keyword evidence="1" id="KW-0812">Transmembrane</keyword>
<organism evidence="2 3">
    <name type="scientific">Brevibacterium casei</name>
    <dbReference type="NCBI Taxonomy" id="33889"/>
    <lineage>
        <taxon>Bacteria</taxon>
        <taxon>Bacillati</taxon>
        <taxon>Actinomycetota</taxon>
        <taxon>Actinomycetes</taxon>
        <taxon>Micrococcales</taxon>
        <taxon>Brevibacteriaceae</taxon>
        <taxon>Brevibacterium</taxon>
    </lineage>
</organism>
<sequence length="537" mass="59696">MHSADHSTSDRPATALGPDYRAASARIHLAVLGIVALVLAIGTSLAFAPGGMYADTRWQLHQVLGNEQLSDWHPAIMTITWTWLFDLTGHASAILYAQVFLMFGIGLGFALYLYDVTRSRAWSYAGLGFLLLPNIFTYIGVLWKDTQMAEAFFAAVVCALLAQRFRRLRWVLLTVGLVALTYGTAVRKNAFFAVLPLIWLLAFSTWTIWSARIARSSQRAEAEATATSGPSPAVAEVAATGSGQRTEAGRPLWRRILALPFVVLTGAVLVLVIGSGAILNAVYQPLKTHQVSQVMLDDVLFTIPAAELKTLDTDPDLRDRLVTAQAKCREAGSYEDAYWRCYGQGADGIYTAIDHTEELQDVWLSEVVTRPDRYLIYRTQTFSHFLFDNYAEWGGTIVENPMGWEVKYKQLNDAAQTYVEKFGMEDLPWLFTGWFWTLLSVVALVAYPRIRRLGEAAGWAHLSTAVTAMSLSTLIYVVGYFPIVPANHYRYVYWPAMVMTMCAIMIAAAAQMAWRAKRRGTVKVQADAEAVRGNDDV</sequence>